<dbReference type="Proteomes" id="UP001359886">
    <property type="component" value="Unassembled WGS sequence"/>
</dbReference>
<accession>A0AAW9R586</accession>
<evidence type="ECO:0000256" key="7">
    <source>
        <dbReference type="ARBA" id="ARBA00023204"/>
    </source>
</evidence>
<dbReference type="PANTHER" id="PTHR11059:SF0">
    <property type="entry name" value="DNA REPAIR PROTEIN RECN"/>
    <property type="match status" value="1"/>
</dbReference>
<dbReference type="GO" id="GO:0005524">
    <property type="term" value="F:ATP binding"/>
    <property type="evidence" value="ECO:0007669"/>
    <property type="project" value="UniProtKB-KW"/>
</dbReference>
<evidence type="ECO:0000313" key="12">
    <source>
        <dbReference type="Proteomes" id="UP001359886"/>
    </source>
</evidence>
<dbReference type="Gene3D" id="3.40.50.300">
    <property type="entry name" value="P-loop containing nucleotide triphosphate hydrolases"/>
    <property type="match status" value="2"/>
</dbReference>
<keyword evidence="4" id="KW-0547">Nucleotide-binding</keyword>
<dbReference type="Pfam" id="PF02463">
    <property type="entry name" value="SMC_N"/>
    <property type="match status" value="1"/>
</dbReference>
<dbReference type="FunFam" id="3.40.50.300:FF:000319">
    <property type="entry name" value="DNA repair protein RecN"/>
    <property type="match status" value="1"/>
</dbReference>
<dbReference type="InterPro" id="IPR003395">
    <property type="entry name" value="RecF/RecN/SMC_N"/>
</dbReference>
<evidence type="ECO:0000256" key="9">
    <source>
        <dbReference type="PIRNR" id="PIRNR003128"/>
    </source>
</evidence>
<dbReference type="GO" id="GO:0009432">
    <property type="term" value="P:SOS response"/>
    <property type="evidence" value="ECO:0007669"/>
    <property type="project" value="TreeGrafter"/>
</dbReference>
<comment type="caution">
    <text evidence="11">The sequence shown here is derived from an EMBL/GenBank/DDBJ whole genome shotgun (WGS) entry which is preliminary data.</text>
</comment>
<comment type="similarity">
    <text evidence="2 9">Belongs to the RecN family.</text>
</comment>
<dbReference type="EMBL" id="JAZHOG010000002">
    <property type="protein sequence ID" value="MEJ8566564.1"/>
    <property type="molecule type" value="Genomic_DNA"/>
</dbReference>
<dbReference type="GO" id="GO:0006310">
    <property type="term" value="P:DNA recombination"/>
    <property type="evidence" value="ECO:0007669"/>
    <property type="project" value="InterPro"/>
</dbReference>
<evidence type="ECO:0000256" key="6">
    <source>
        <dbReference type="ARBA" id="ARBA00022840"/>
    </source>
</evidence>
<evidence type="ECO:0000256" key="5">
    <source>
        <dbReference type="ARBA" id="ARBA00022763"/>
    </source>
</evidence>
<dbReference type="CDD" id="cd03241">
    <property type="entry name" value="ABC_RecN"/>
    <property type="match status" value="2"/>
</dbReference>
<keyword evidence="12" id="KW-1185">Reference proteome</keyword>
<gene>
    <name evidence="11" type="primary">recN</name>
    <name evidence="11" type="ORF">V3330_02895</name>
</gene>
<dbReference type="InterPro" id="IPR027417">
    <property type="entry name" value="P-loop_NTPase"/>
</dbReference>
<proteinExistence type="inferred from homology"/>
<dbReference type="GO" id="GO:0006281">
    <property type="term" value="P:DNA repair"/>
    <property type="evidence" value="ECO:0007669"/>
    <property type="project" value="UniProtKB-KW"/>
</dbReference>
<evidence type="ECO:0000256" key="1">
    <source>
        <dbReference type="ARBA" id="ARBA00003618"/>
    </source>
</evidence>
<evidence type="ECO:0000259" key="10">
    <source>
        <dbReference type="Pfam" id="PF02463"/>
    </source>
</evidence>
<evidence type="ECO:0000256" key="4">
    <source>
        <dbReference type="ARBA" id="ARBA00022741"/>
    </source>
</evidence>
<sequence length="557" mass="60471">MLTLLHIRDFAIIENLELETGAGFTAITGETGAGKSMLVDALGLLLGGRADSGSVRSGCDKAELIAEFELGDDSAALDWLRQHDMEDGSVCLLRRVLTSAGRSRAWINGSSVTLSQMQELGELLVEIHGQNEHIRLTRGDEQFRLLDAGDSHPEQRAAVEQAFEDWREADGQLQALDAEDPLPAGELELLNHQIEELEPWALSAEKYAALESEHRLLARGGDVVESLQAALDVLEDDESGIGHRLNELVERVSGNAGADADVANAEKALREAAINCEEARSSLQGALSRIDLSPEKLADLDARMARLHALARRHRVGPEQLCEVLERLRTRCEEAGSREERRRALEQTCARLLEAYRKAAGKLHKARARRAATLSQAVTELMQVLGMEGGVFEMHLDHDPEGPPSRRGDDRIELRVSANPGLPPGPLKKIASGGELSRISLAVKVAASADRPPPTQVFDEVDAGIGGETANAVGHLLRSAARDGQALCVTHLAQVAVCADRQVRVLKSTGDEATRVRTHVLDEDERVDEIARMLGGNLSEQSRAHAQELLHGALTRH</sequence>
<dbReference type="NCBIfam" id="NF008121">
    <property type="entry name" value="PRK10869.1"/>
    <property type="match status" value="1"/>
</dbReference>
<keyword evidence="5 9" id="KW-0227">DNA damage</keyword>
<evidence type="ECO:0000256" key="2">
    <source>
        <dbReference type="ARBA" id="ARBA00009441"/>
    </source>
</evidence>
<dbReference type="RefSeq" id="WP_354693888.1">
    <property type="nucleotide sequence ID" value="NZ_JAZHOG010000002.1"/>
</dbReference>
<evidence type="ECO:0000256" key="8">
    <source>
        <dbReference type="ARBA" id="ARBA00033408"/>
    </source>
</evidence>
<dbReference type="AlphaFoldDB" id="A0AAW9R586"/>
<dbReference type="GO" id="GO:0043590">
    <property type="term" value="C:bacterial nucleoid"/>
    <property type="evidence" value="ECO:0007669"/>
    <property type="project" value="TreeGrafter"/>
</dbReference>
<comment type="function">
    <text evidence="1 9">May be involved in recombinational repair of damaged DNA.</text>
</comment>
<feature type="domain" description="RecF/RecN/SMC N-terminal" evidence="10">
    <location>
        <begin position="2"/>
        <end position="508"/>
    </location>
</feature>
<dbReference type="NCBIfam" id="TIGR00634">
    <property type="entry name" value="recN"/>
    <property type="match status" value="1"/>
</dbReference>
<keyword evidence="6" id="KW-0067">ATP-binding</keyword>
<name>A0AAW9R586_9GAMM</name>
<reference evidence="11 12" key="1">
    <citation type="submission" date="2024-02" db="EMBL/GenBank/DDBJ databases">
        <title>A novel Wenzhouxiangellaceae bacterium, isolated from coastal sediments.</title>
        <authorList>
            <person name="Du Z.-J."/>
            <person name="Ye Y.-Q."/>
            <person name="Zhang X.-Y."/>
        </authorList>
    </citation>
    <scope>NUCLEOTIDE SEQUENCE [LARGE SCALE GENOMIC DNA]</scope>
    <source>
        <strain evidence="11 12">CH-27</strain>
    </source>
</reference>
<keyword evidence="7 9" id="KW-0234">DNA repair</keyword>
<dbReference type="PANTHER" id="PTHR11059">
    <property type="entry name" value="DNA REPAIR PROTEIN RECN"/>
    <property type="match status" value="1"/>
</dbReference>
<dbReference type="PIRSF" id="PIRSF003128">
    <property type="entry name" value="RecN"/>
    <property type="match status" value="1"/>
</dbReference>
<organism evidence="11 12">
    <name type="scientific">Elongatibacter sediminis</name>
    <dbReference type="NCBI Taxonomy" id="3119006"/>
    <lineage>
        <taxon>Bacteria</taxon>
        <taxon>Pseudomonadati</taxon>
        <taxon>Pseudomonadota</taxon>
        <taxon>Gammaproteobacteria</taxon>
        <taxon>Chromatiales</taxon>
        <taxon>Wenzhouxiangellaceae</taxon>
        <taxon>Elongatibacter</taxon>
    </lineage>
</organism>
<dbReference type="InterPro" id="IPR004604">
    <property type="entry name" value="DNA_recomb/repair_RecN"/>
</dbReference>
<evidence type="ECO:0000313" key="11">
    <source>
        <dbReference type="EMBL" id="MEJ8566564.1"/>
    </source>
</evidence>
<dbReference type="SUPFAM" id="SSF52540">
    <property type="entry name" value="P-loop containing nucleoside triphosphate hydrolases"/>
    <property type="match status" value="2"/>
</dbReference>
<protein>
    <recommendedName>
        <fullName evidence="3 9">DNA repair protein RecN</fullName>
    </recommendedName>
    <alternativeName>
        <fullName evidence="8 9">Recombination protein N</fullName>
    </alternativeName>
</protein>
<evidence type="ECO:0000256" key="3">
    <source>
        <dbReference type="ARBA" id="ARBA00021315"/>
    </source>
</evidence>